<protein>
    <submittedName>
        <fullName evidence="1">Uncharacterized protein</fullName>
    </submittedName>
</protein>
<evidence type="ECO:0000313" key="1">
    <source>
        <dbReference type="EMBL" id="CAH1738876.1"/>
    </source>
</evidence>
<dbReference type="EMBL" id="OU899037">
    <property type="protein sequence ID" value="CAH1738876.1"/>
    <property type="molecule type" value="Genomic_DNA"/>
</dbReference>
<reference evidence="1" key="2">
    <citation type="submission" date="2022-10" db="EMBL/GenBank/DDBJ databases">
        <authorList>
            <consortium name="ENA_rothamsted_submissions"/>
            <consortium name="culmorum"/>
            <person name="King R."/>
        </authorList>
    </citation>
    <scope>NUCLEOTIDE SEQUENCE</scope>
</reference>
<evidence type="ECO:0000313" key="2">
    <source>
        <dbReference type="Proteomes" id="UP001154329"/>
    </source>
</evidence>
<dbReference type="Proteomes" id="UP001154329">
    <property type="component" value="Chromosome 4"/>
</dbReference>
<reference evidence="1" key="1">
    <citation type="submission" date="2022-02" db="EMBL/GenBank/DDBJ databases">
        <authorList>
            <person name="King R."/>
        </authorList>
    </citation>
    <scope>NUCLEOTIDE SEQUENCE</scope>
</reference>
<organism evidence="1 2">
    <name type="scientific">Aphis gossypii</name>
    <name type="common">Cotton aphid</name>
    <dbReference type="NCBI Taxonomy" id="80765"/>
    <lineage>
        <taxon>Eukaryota</taxon>
        <taxon>Metazoa</taxon>
        <taxon>Ecdysozoa</taxon>
        <taxon>Arthropoda</taxon>
        <taxon>Hexapoda</taxon>
        <taxon>Insecta</taxon>
        <taxon>Pterygota</taxon>
        <taxon>Neoptera</taxon>
        <taxon>Paraneoptera</taxon>
        <taxon>Hemiptera</taxon>
        <taxon>Sternorrhyncha</taxon>
        <taxon>Aphidomorpha</taxon>
        <taxon>Aphidoidea</taxon>
        <taxon>Aphididae</taxon>
        <taxon>Aphidini</taxon>
        <taxon>Aphis</taxon>
        <taxon>Aphis</taxon>
    </lineage>
</organism>
<keyword evidence="2" id="KW-1185">Reference proteome</keyword>
<dbReference type="AlphaFoldDB" id="A0A9P0JJ47"/>
<name>A0A9P0JJ47_APHGO</name>
<sequence>MCVYTISLNSRFRYPPGRTACREKNLIPAQTRNFIFPSFNSYHFTARSTWVIYYCTQTTGTVPFFIIRRIILRVRSADIPTAADYTPITLSLSLTIHIHMRISLYYTSRYVFLLKCTAYFGFIAQLE</sequence>
<proteinExistence type="predicted"/>
<gene>
    <name evidence="1" type="ORF">APHIGO_LOCUS12121</name>
</gene>
<accession>A0A9P0JJ47</accession>